<sequence>MADALLDRPDLLLNIRGGVAPSADGLVLLRNQLAAGQNGKLSEQDWEKARKAYLAGERALAPEALNNLANARASELEEMLRNTHKVPADQLFMLDPSRDAKLSDDGKVINGFTLDIR</sequence>
<comment type="caution">
    <text evidence="1">The sequence shown here is derived from an EMBL/GenBank/DDBJ whole genome shotgun (WGS) entry which is preliminary data.</text>
</comment>
<organism evidence="1">
    <name type="scientific">marine sediment metagenome</name>
    <dbReference type="NCBI Taxonomy" id="412755"/>
    <lineage>
        <taxon>unclassified sequences</taxon>
        <taxon>metagenomes</taxon>
        <taxon>ecological metagenomes</taxon>
    </lineage>
</organism>
<dbReference type="AlphaFoldDB" id="A0A0F9NVX5"/>
<protein>
    <submittedName>
        <fullName evidence="1">Uncharacterized protein</fullName>
    </submittedName>
</protein>
<accession>A0A0F9NVX5</accession>
<proteinExistence type="predicted"/>
<name>A0A0F9NVX5_9ZZZZ</name>
<dbReference type="EMBL" id="LAZR01003633">
    <property type="protein sequence ID" value="KKN16247.1"/>
    <property type="molecule type" value="Genomic_DNA"/>
</dbReference>
<evidence type="ECO:0000313" key="1">
    <source>
        <dbReference type="EMBL" id="KKN16247.1"/>
    </source>
</evidence>
<gene>
    <name evidence="1" type="ORF">LCGC14_0977900</name>
</gene>
<reference evidence="1" key="1">
    <citation type="journal article" date="2015" name="Nature">
        <title>Complex archaea that bridge the gap between prokaryotes and eukaryotes.</title>
        <authorList>
            <person name="Spang A."/>
            <person name="Saw J.H."/>
            <person name="Jorgensen S.L."/>
            <person name="Zaremba-Niedzwiedzka K."/>
            <person name="Martijn J."/>
            <person name="Lind A.E."/>
            <person name="van Eijk R."/>
            <person name="Schleper C."/>
            <person name="Guy L."/>
            <person name="Ettema T.J."/>
        </authorList>
    </citation>
    <scope>NUCLEOTIDE SEQUENCE</scope>
</reference>